<evidence type="ECO:0000256" key="3">
    <source>
        <dbReference type="ARBA" id="ARBA00010763"/>
    </source>
</evidence>
<dbReference type="SUPFAM" id="SSF63867">
    <property type="entry name" value="MoeA C-terminal domain-like"/>
    <property type="match status" value="1"/>
</dbReference>
<dbReference type="SMART" id="SM00852">
    <property type="entry name" value="MoCF_biosynth"/>
    <property type="match status" value="1"/>
</dbReference>
<dbReference type="Gene3D" id="3.40.980.10">
    <property type="entry name" value="MoaB/Mog-like domain"/>
    <property type="match status" value="1"/>
</dbReference>
<keyword evidence="6" id="KW-0808">Transferase</keyword>
<dbReference type="NCBIfam" id="TIGR00177">
    <property type="entry name" value="molyb_syn"/>
    <property type="match status" value="1"/>
</dbReference>
<gene>
    <name evidence="8" type="ORF">OO013_08270</name>
</gene>
<protein>
    <recommendedName>
        <fullName evidence="6">Molybdopterin molybdenumtransferase</fullName>
        <ecNumber evidence="6">2.10.1.1</ecNumber>
    </recommendedName>
</protein>
<dbReference type="SUPFAM" id="SSF63882">
    <property type="entry name" value="MoeA N-terminal region -like"/>
    <property type="match status" value="1"/>
</dbReference>
<dbReference type="Gene3D" id="3.90.105.10">
    <property type="entry name" value="Molybdopterin biosynthesis moea protein, domain 2"/>
    <property type="match status" value="1"/>
</dbReference>
<evidence type="ECO:0000256" key="4">
    <source>
        <dbReference type="ARBA" id="ARBA00023150"/>
    </source>
</evidence>
<comment type="catalytic activity">
    <reaction evidence="5">
        <text>adenylyl-molybdopterin + molybdate = Mo-molybdopterin + AMP + H(+)</text>
        <dbReference type="Rhea" id="RHEA:35047"/>
        <dbReference type="ChEBI" id="CHEBI:15378"/>
        <dbReference type="ChEBI" id="CHEBI:36264"/>
        <dbReference type="ChEBI" id="CHEBI:62727"/>
        <dbReference type="ChEBI" id="CHEBI:71302"/>
        <dbReference type="ChEBI" id="CHEBI:456215"/>
        <dbReference type="EC" id="2.10.1.1"/>
    </reaction>
</comment>
<reference evidence="8 9" key="1">
    <citation type="submission" date="2022-11" db="EMBL/GenBank/DDBJ databases">
        <title>The characterization of three novel Bacteroidetes species and genomic analysis of their roles in tidal elemental geochemical cycles.</title>
        <authorList>
            <person name="Ma K."/>
        </authorList>
    </citation>
    <scope>NUCLEOTIDE SEQUENCE [LARGE SCALE GENOMIC DNA]</scope>
    <source>
        <strain evidence="8 9">M17</strain>
    </source>
</reference>
<evidence type="ECO:0000259" key="7">
    <source>
        <dbReference type="SMART" id="SM00852"/>
    </source>
</evidence>
<evidence type="ECO:0000313" key="8">
    <source>
        <dbReference type="EMBL" id="MCX2743857.1"/>
    </source>
</evidence>
<dbReference type="CDD" id="cd00887">
    <property type="entry name" value="MoeA"/>
    <property type="match status" value="1"/>
</dbReference>
<keyword evidence="6" id="KW-0460">Magnesium</keyword>
<dbReference type="Gene3D" id="2.170.190.11">
    <property type="entry name" value="Molybdopterin biosynthesis moea protein, domain 3"/>
    <property type="match status" value="1"/>
</dbReference>
<keyword evidence="9" id="KW-1185">Reference proteome</keyword>
<dbReference type="RefSeq" id="WP_266056315.1">
    <property type="nucleotide sequence ID" value="NZ_JAPFQN010000005.1"/>
</dbReference>
<comment type="cofactor">
    <cofactor evidence="6">
        <name>Mg(2+)</name>
        <dbReference type="ChEBI" id="CHEBI:18420"/>
    </cofactor>
</comment>
<evidence type="ECO:0000256" key="2">
    <source>
        <dbReference type="ARBA" id="ARBA00005046"/>
    </source>
</evidence>
<dbReference type="PANTHER" id="PTHR10192:SF5">
    <property type="entry name" value="GEPHYRIN"/>
    <property type="match status" value="1"/>
</dbReference>
<keyword evidence="4 6" id="KW-0501">Molybdenum cofactor biosynthesis</keyword>
<dbReference type="InterPro" id="IPR036688">
    <property type="entry name" value="MoeA_C_domain_IV_sf"/>
</dbReference>
<name>A0ABT3RRF8_9BACT</name>
<evidence type="ECO:0000256" key="1">
    <source>
        <dbReference type="ARBA" id="ARBA00002901"/>
    </source>
</evidence>
<dbReference type="Proteomes" id="UP001209885">
    <property type="component" value="Unassembled WGS sequence"/>
</dbReference>
<keyword evidence="6" id="KW-0479">Metal-binding</keyword>
<dbReference type="NCBIfam" id="NF045515">
    <property type="entry name" value="Glp_gephyrin"/>
    <property type="match status" value="1"/>
</dbReference>
<dbReference type="SUPFAM" id="SSF53218">
    <property type="entry name" value="Molybdenum cofactor biosynthesis proteins"/>
    <property type="match status" value="1"/>
</dbReference>
<evidence type="ECO:0000256" key="5">
    <source>
        <dbReference type="ARBA" id="ARBA00047317"/>
    </source>
</evidence>
<dbReference type="InterPro" id="IPR005111">
    <property type="entry name" value="MoeA_C_domain_IV"/>
</dbReference>
<organism evidence="8 9">
    <name type="scientific">Mangrovivirga halotolerans</name>
    <dbReference type="NCBI Taxonomy" id="2993936"/>
    <lineage>
        <taxon>Bacteria</taxon>
        <taxon>Pseudomonadati</taxon>
        <taxon>Bacteroidota</taxon>
        <taxon>Cytophagia</taxon>
        <taxon>Cytophagales</taxon>
        <taxon>Mangrovivirgaceae</taxon>
        <taxon>Mangrovivirga</taxon>
    </lineage>
</organism>
<accession>A0ABT3RRF8</accession>
<dbReference type="Gene3D" id="2.40.340.10">
    <property type="entry name" value="MoeA, C-terminal, domain IV"/>
    <property type="match status" value="1"/>
</dbReference>
<comment type="function">
    <text evidence="1 6">Catalyzes the insertion of molybdate into adenylated molybdopterin with the concomitant release of AMP.</text>
</comment>
<feature type="domain" description="MoaB/Mog" evidence="7">
    <location>
        <begin position="170"/>
        <end position="308"/>
    </location>
</feature>
<evidence type="ECO:0000256" key="6">
    <source>
        <dbReference type="RuleBase" id="RU365090"/>
    </source>
</evidence>
<dbReference type="Pfam" id="PF03454">
    <property type="entry name" value="MoeA_C"/>
    <property type="match status" value="1"/>
</dbReference>
<dbReference type="InterPro" id="IPR008284">
    <property type="entry name" value="MoCF_biosynth_CS"/>
</dbReference>
<dbReference type="EC" id="2.10.1.1" evidence="6"/>
<dbReference type="EMBL" id="JAPFQN010000005">
    <property type="protein sequence ID" value="MCX2743857.1"/>
    <property type="molecule type" value="Genomic_DNA"/>
</dbReference>
<dbReference type="InterPro" id="IPR001453">
    <property type="entry name" value="MoaB/Mog_dom"/>
</dbReference>
<sequence length="388" mass="42737">MVTIEEAQTIISNQNIEFESELVPLNDSLGYSLAEDIIAPFNIPSFDNSAMDGYALCGISKEYEIVGEIAAGDTGNISLNNGHAVRIFTGAKVPENTTAVMMQEKTNVEGSKLILDQEPAEGQCIRRKGEELQEGQIVFEKNYTISPAGIGLIGSLGKEKVRVFSKPKINLITTGNELIEPGKPKQEGQIYESNSYAISSACEQFGFLCQTRIHIKDAFEAIKKGIKEKLEVSDVLILCGGISVGDYDFVKEALEENGVEELFYKVYQKPGKPLYFGKKGNKYVFALPGNPASSLSCFYIYVLPFLQKLSGMKEVGLDKFSLPISHDFENKSDRPSFLKAQVFNNQVEVLNGQSSSMLHSLAVGNALAYIDAETRFKKGDEISCYMIF</sequence>
<dbReference type="Pfam" id="PF03453">
    <property type="entry name" value="MoeA_N"/>
    <property type="match status" value="1"/>
</dbReference>
<dbReference type="InterPro" id="IPR036425">
    <property type="entry name" value="MoaB/Mog-like_dom_sf"/>
</dbReference>
<keyword evidence="6" id="KW-0500">Molybdenum</keyword>
<dbReference type="Pfam" id="PF00994">
    <property type="entry name" value="MoCF_biosynth"/>
    <property type="match status" value="1"/>
</dbReference>
<comment type="caution">
    <text evidence="8">The sequence shown here is derived from an EMBL/GenBank/DDBJ whole genome shotgun (WGS) entry which is preliminary data.</text>
</comment>
<dbReference type="InterPro" id="IPR036135">
    <property type="entry name" value="MoeA_linker/N_sf"/>
</dbReference>
<dbReference type="InterPro" id="IPR038987">
    <property type="entry name" value="MoeA-like"/>
</dbReference>
<evidence type="ECO:0000313" key="9">
    <source>
        <dbReference type="Proteomes" id="UP001209885"/>
    </source>
</evidence>
<proteinExistence type="inferred from homology"/>
<comment type="pathway">
    <text evidence="2 6">Cofactor biosynthesis; molybdopterin biosynthesis.</text>
</comment>
<dbReference type="PROSITE" id="PS01079">
    <property type="entry name" value="MOCF_BIOSYNTHESIS_2"/>
    <property type="match status" value="1"/>
</dbReference>
<dbReference type="PANTHER" id="PTHR10192">
    <property type="entry name" value="MOLYBDOPTERIN BIOSYNTHESIS PROTEIN"/>
    <property type="match status" value="1"/>
</dbReference>
<dbReference type="InterPro" id="IPR005110">
    <property type="entry name" value="MoeA_linker/N"/>
</dbReference>
<comment type="similarity">
    <text evidence="3 6">Belongs to the MoeA family.</text>
</comment>